<name>A0A0T5Z685_9GAMM</name>
<evidence type="ECO:0000256" key="2">
    <source>
        <dbReference type="ARBA" id="ARBA00022525"/>
    </source>
</evidence>
<comment type="subcellular location">
    <subcellularLocation>
        <location evidence="1">Secreted</location>
    </subcellularLocation>
</comment>
<reference evidence="7 8" key="1">
    <citation type="submission" date="2015-11" db="EMBL/GenBank/DDBJ databases">
        <title>The genome of Candidatus Endoriftia persephone in Ridgeia piscesae and population structure of the North Eastern Pacific vestimentiferan symbionts.</title>
        <authorList>
            <person name="Perez M."/>
            <person name="Juniper K.S."/>
        </authorList>
    </citation>
    <scope>NUCLEOTIDE SEQUENCE [LARGE SCALE GENOMIC DNA]</scope>
    <source>
        <strain evidence="6">Ind10</strain>
        <strain evidence="5">Ind11</strain>
    </source>
</reference>
<dbReference type="RefSeq" id="WP_232433006.1">
    <property type="nucleotide sequence ID" value="NZ_KQ557039.1"/>
</dbReference>
<gene>
    <name evidence="5" type="ORF">Ga0074115_11374</name>
    <name evidence="6" type="ORF">Ga0076813_13362</name>
</gene>
<dbReference type="InterPro" id="IPR052052">
    <property type="entry name" value="Polysaccharide_Lyase_9"/>
</dbReference>
<evidence type="ECO:0008006" key="9">
    <source>
        <dbReference type="Google" id="ProtNLM"/>
    </source>
</evidence>
<dbReference type="PANTHER" id="PTHR40088:SF2">
    <property type="entry name" value="SECRETED SUGAR HYDROLASE"/>
    <property type="match status" value="1"/>
</dbReference>
<dbReference type="InterPro" id="IPR012334">
    <property type="entry name" value="Pectin_lyas_fold"/>
</dbReference>
<dbReference type="EMBL" id="LDXT01000084">
    <property type="protein sequence ID" value="KRT55102.1"/>
    <property type="molecule type" value="Genomic_DNA"/>
</dbReference>
<dbReference type="SUPFAM" id="SSF51126">
    <property type="entry name" value="Pectin lyase-like"/>
    <property type="match status" value="1"/>
</dbReference>
<evidence type="ECO:0000256" key="4">
    <source>
        <dbReference type="SAM" id="MobiDB-lite"/>
    </source>
</evidence>
<protein>
    <recommendedName>
        <fullName evidence="9">Right handed beta helix region</fullName>
    </recommendedName>
</protein>
<dbReference type="EMBL" id="LMXI01000358">
    <property type="protein sequence ID" value="KRT58352.1"/>
    <property type="molecule type" value="Genomic_DNA"/>
</dbReference>
<dbReference type="PANTHER" id="PTHR40088">
    <property type="entry name" value="PECTATE LYASE (EUROFUNG)"/>
    <property type="match status" value="1"/>
</dbReference>
<evidence type="ECO:0000313" key="8">
    <source>
        <dbReference type="Proteomes" id="UP000051634"/>
    </source>
</evidence>
<proteinExistence type="predicted"/>
<dbReference type="GO" id="GO:0005576">
    <property type="term" value="C:extracellular region"/>
    <property type="evidence" value="ECO:0007669"/>
    <property type="project" value="UniProtKB-SubCell"/>
</dbReference>
<keyword evidence="8" id="KW-1185">Reference proteome</keyword>
<dbReference type="Proteomes" id="UP000051276">
    <property type="component" value="Unassembled WGS sequence"/>
</dbReference>
<dbReference type="STRING" id="54398.Ga0074115_11374"/>
<accession>A0A0T5Z685</accession>
<evidence type="ECO:0000313" key="7">
    <source>
        <dbReference type="Proteomes" id="UP000051276"/>
    </source>
</evidence>
<dbReference type="Gene3D" id="2.60.40.3440">
    <property type="match status" value="3"/>
</dbReference>
<evidence type="ECO:0000313" key="6">
    <source>
        <dbReference type="EMBL" id="KRT58352.1"/>
    </source>
</evidence>
<keyword evidence="2" id="KW-0964">Secreted</keyword>
<dbReference type="InterPro" id="IPR011050">
    <property type="entry name" value="Pectin_lyase_fold/virulence"/>
</dbReference>
<sequence>MDIPGKTLSALLCLGLLSGCGGSGSESSEEATRTGSESASQTITLQPTEGTGGSDSSSGSGLAGEQSVPAVGAGGGSQPPAAQPAHTARDDSFDVTINSARTLDVLANDSLDSGAAMILSIESSSQLGGTVRIVAANLLNYTPPPGQTSSATDRFSYTLGDTNGTSSSATVTLSLTLPSTSAHTANDDSVMASHNSSQSIDILANDQIDSSTTLSLSVDSATQLGGSVAIAGDNTLTYTPPGNITSSTTDSFGYTLADSFGLTSAATVRIMLEMPEQPTTPLVSLSANDDEFGATANTSRSMNVLANDTFDASASLSLTVASSSQLGGSVNVVGDNTINYTPPASVTDVGTDRFDYTLSDGANSSTATVTVNINALCARTDIHCVGDGEEFDTNVQNPSEAFQAAVDASGPGDTVKIRGGTYTHSASSKIFLNVNVSGSQGSPITIEAFDGEHVHITGFGFAESSANPTREREVLIRVAGDYIVMRNLELSYATRYNLQVEGSFGLYEELVLRDAWLSNLMVGNEDTRVEGNLFRYIEAARARHHSGIILWRYGTSKLLANNRFENCLGYDNGYQPDGQKVPGGPDGDTYGGENSDAFESFKGCHDDASGSVDNLCPGNVVDGFVAFHNADDGIDNSFGSDSYVMNSISFSNGPEGRRGFKSLRYSKGGVHYIGNISFSNDERGFEPRMQGSGSVHHNLAIDNPSRGVHLNASNPDPARFKAYNNLALNNGDTDFSIPSGVDAKNNWSGDSDGDPRIANSGFSASDIDIHFSASMSVAEKVAYVKDQVKNALKPQSSSPLIDAATWIAGVHCASADDDPSNPMDVDADCRHWLGVAPDIGPYEIK</sequence>
<dbReference type="Proteomes" id="UP000051634">
    <property type="component" value="Unassembled WGS sequence"/>
</dbReference>
<organism evidence="6 7">
    <name type="scientific">endosymbiont of Ridgeia piscesae</name>
    <dbReference type="NCBI Taxonomy" id="54398"/>
    <lineage>
        <taxon>Bacteria</taxon>
        <taxon>Pseudomonadati</taxon>
        <taxon>Pseudomonadota</taxon>
        <taxon>Gammaproteobacteria</taxon>
        <taxon>sulfur-oxidizing symbionts</taxon>
    </lineage>
</organism>
<dbReference type="AlphaFoldDB" id="A0A0T5Z685"/>
<dbReference type="Gene3D" id="2.160.20.10">
    <property type="entry name" value="Single-stranded right-handed beta-helix, Pectin lyase-like"/>
    <property type="match status" value="1"/>
</dbReference>
<dbReference type="PROSITE" id="PS51257">
    <property type="entry name" value="PROKAR_LIPOPROTEIN"/>
    <property type="match status" value="1"/>
</dbReference>
<feature type="region of interest" description="Disordered" evidence="4">
    <location>
        <begin position="23"/>
        <end position="90"/>
    </location>
</feature>
<dbReference type="PATRIC" id="fig|54398.3.peg.1857"/>
<feature type="compositionally biased region" description="Low complexity" evidence="4">
    <location>
        <begin position="54"/>
        <end position="71"/>
    </location>
</feature>
<evidence type="ECO:0000313" key="5">
    <source>
        <dbReference type="EMBL" id="KRT55102.1"/>
    </source>
</evidence>
<dbReference type="GO" id="GO:0016837">
    <property type="term" value="F:carbon-oxygen lyase activity, acting on polysaccharides"/>
    <property type="evidence" value="ECO:0007669"/>
    <property type="project" value="TreeGrafter"/>
</dbReference>
<dbReference type="Pfam" id="PF17963">
    <property type="entry name" value="Big_9"/>
    <property type="match status" value="3"/>
</dbReference>
<evidence type="ECO:0000256" key="1">
    <source>
        <dbReference type="ARBA" id="ARBA00004613"/>
    </source>
</evidence>
<comment type="caution">
    <text evidence="6">The sequence shown here is derived from an EMBL/GenBank/DDBJ whole genome shotgun (WGS) entry which is preliminary data.</text>
</comment>
<evidence type="ECO:0000256" key="3">
    <source>
        <dbReference type="ARBA" id="ARBA00022729"/>
    </source>
</evidence>
<keyword evidence="3" id="KW-0732">Signal</keyword>